<dbReference type="Proteomes" id="UP000001554">
    <property type="component" value="Chromosome 2"/>
</dbReference>
<protein>
    <recommendedName>
        <fullName evidence="5">Coiled-coil-helix-coiled-coil-helix domain-containing protein 7</fullName>
    </recommendedName>
</protein>
<keyword evidence="7" id="KW-1185">Reference proteome</keyword>
<dbReference type="GeneID" id="118410156"/>
<proteinExistence type="inferred from homology"/>
<comment type="similarity">
    <text evidence="4">Belongs to the CHCHD7 family.</text>
</comment>
<feature type="compositionally biased region" description="Basic and acidic residues" evidence="6">
    <location>
        <begin position="91"/>
        <end position="102"/>
    </location>
</feature>
<evidence type="ECO:0000256" key="5">
    <source>
        <dbReference type="ARBA" id="ARBA00039509"/>
    </source>
</evidence>
<dbReference type="GO" id="GO:0005758">
    <property type="term" value="C:mitochondrial intermembrane space"/>
    <property type="evidence" value="ECO:0007669"/>
    <property type="project" value="UniProtKB-SubCell"/>
</dbReference>
<feature type="region of interest" description="Disordered" evidence="6">
    <location>
        <begin position="84"/>
        <end position="109"/>
    </location>
</feature>
<evidence type="ECO:0000256" key="6">
    <source>
        <dbReference type="SAM" id="MobiDB-lite"/>
    </source>
</evidence>
<keyword evidence="2" id="KW-0496">Mitochondrion</keyword>
<dbReference type="InterPro" id="IPR009069">
    <property type="entry name" value="Cys_alpha_HP_mot_SF"/>
</dbReference>
<dbReference type="PANTHER" id="PTHR46811:SF1">
    <property type="entry name" value="COILED-COIL-HELIX-COILED-COIL-HELIX DOMAIN-CONTAINING PROTEIN 7"/>
    <property type="match status" value="1"/>
</dbReference>
<dbReference type="SUPFAM" id="SSF47072">
    <property type="entry name" value="Cysteine alpha-hairpin motif"/>
    <property type="match status" value="1"/>
</dbReference>
<dbReference type="AlphaFoldDB" id="A0A9J7MHX2"/>
<evidence type="ECO:0000256" key="2">
    <source>
        <dbReference type="ARBA" id="ARBA00023128"/>
    </source>
</evidence>
<dbReference type="RefSeq" id="XP_035667581.1">
    <property type="nucleotide sequence ID" value="XM_035811688.1"/>
</dbReference>
<evidence type="ECO:0000256" key="3">
    <source>
        <dbReference type="ARBA" id="ARBA00023157"/>
    </source>
</evidence>
<reference evidence="7" key="1">
    <citation type="journal article" date="2020" name="Nat. Ecol. Evol.">
        <title>Deeply conserved synteny resolves early events in vertebrate evolution.</title>
        <authorList>
            <person name="Simakov O."/>
            <person name="Marletaz F."/>
            <person name="Yue J.X."/>
            <person name="O'Connell B."/>
            <person name="Jenkins J."/>
            <person name="Brandt A."/>
            <person name="Calef R."/>
            <person name="Tung C.H."/>
            <person name="Huang T.K."/>
            <person name="Schmutz J."/>
            <person name="Satoh N."/>
            <person name="Yu J.K."/>
            <person name="Putnam N.H."/>
            <person name="Green R.E."/>
            <person name="Rokhsar D.S."/>
        </authorList>
    </citation>
    <scope>NUCLEOTIDE SEQUENCE [LARGE SCALE GENOMIC DNA]</scope>
    <source>
        <strain evidence="7">S238N-H82</strain>
    </source>
</reference>
<organism evidence="7 8">
    <name type="scientific">Branchiostoma floridae</name>
    <name type="common">Florida lancelet</name>
    <name type="synonym">Amphioxus</name>
    <dbReference type="NCBI Taxonomy" id="7739"/>
    <lineage>
        <taxon>Eukaryota</taxon>
        <taxon>Metazoa</taxon>
        <taxon>Chordata</taxon>
        <taxon>Cephalochordata</taxon>
        <taxon>Leptocardii</taxon>
        <taxon>Amphioxiformes</taxon>
        <taxon>Branchiostomatidae</taxon>
        <taxon>Branchiostoma</taxon>
    </lineage>
</organism>
<dbReference type="PROSITE" id="PS51808">
    <property type="entry name" value="CHCH"/>
    <property type="match status" value="1"/>
</dbReference>
<keyword evidence="3" id="KW-1015">Disulfide bond</keyword>
<dbReference type="InterPro" id="IPR051040">
    <property type="entry name" value="COX23"/>
</dbReference>
<dbReference type="OMA" id="QELSYKC"/>
<comment type="subcellular location">
    <subcellularLocation>
        <location evidence="1">Mitochondrion intermembrane space</location>
    </subcellularLocation>
</comment>
<sequence length="109" mass="13217">MDTEEKERKQLEKETKKGKTLWNNHKWNRHVEVDNNPCLEESKSSLQCIEEHYSKRELCNSHFEAYKTCKKYWHAVMRERIRRGIKPPMPTHDEREKMKKELGISFVVS</sequence>
<evidence type="ECO:0000256" key="4">
    <source>
        <dbReference type="ARBA" id="ARBA00038205"/>
    </source>
</evidence>
<dbReference type="PANTHER" id="PTHR46811">
    <property type="entry name" value="COILED-COIL-HELIX-COILED-COIL-HELIX DOMAIN-CONTAINING PROTEIN 7"/>
    <property type="match status" value="1"/>
</dbReference>
<dbReference type="KEGG" id="bfo:118410156"/>
<name>A0A9J7MHX2_BRAFL</name>
<accession>A0A9J7MHX2</accession>
<evidence type="ECO:0000313" key="7">
    <source>
        <dbReference type="Proteomes" id="UP000001554"/>
    </source>
</evidence>
<gene>
    <name evidence="8" type="primary">LOC118410156</name>
</gene>
<dbReference type="OrthoDB" id="9971592at2759"/>
<evidence type="ECO:0000256" key="1">
    <source>
        <dbReference type="ARBA" id="ARBA00004569"/>
    </source>
</evidence>
<evidence type="ECO:0000313" key="8">
    <source>
        <dbReference type="RefSeq" id="XP_035667581.1"/>
    </source>
</evidence>
<reference evidence="8" key="2">
    <citation type="submission" date="2025-08" db="UniProtKB">
        <authorList>
            <consortium name="RefSeq"/>
        </authorList>
    </citation>
    <scope>IDENTIFICATION</scope>
    <source>
        <strain evidence="8">S238N-H82</strain>
        <tissue evidence="8">Testes</tissue>
    </source>
</reference>